<organism evidence="9 10">
    <name type="scientific">Candidatus Nealsonbacteria bacterium RIFCSPHIGHO2_01_FULL_38_55</name>
    <dbReference type="NCBI Taxonomy" id="1801664"/>
    <lineage>
        <taxon>Bacteria</taxon>
        <taxon>Candidatus Nealsoniibacteriota</taxon>
    </lineage>
</organism>
<evidence type="ECO:0000256" key="1">
    <source>
        <dbReference type="ARBA" id="ARBA00022490"/>
    </source>
</evidence>
<dbReference type="PANTHER" id="PTHR30008:SF0">
    <property type="entry name" value="EXODEOXYRIBONUCLEASE 7 LARGE SUBUNIT"/>
    <property type="match status" value="1"/>
</dbReference>
<evidence type="ECO:0000313" key="9">
    <source>
        <dbReference type="EMBL" id="OGZ19660.1"/>
    </source>
</evidence>
<evidence type="ECO:0000256" key="2">
    <source>
        <dbReference type="ARBA" id="ARBA00022722"/>
    </source>
</evidence>
<name>A0A1G2E2S4_9BACT</name>
<dbReference type="GO" id="GO:0005737">
    <property type="term" value="C:cytoplasm"/>
    <property type="evidence" value="ECO:0007669"/>
    <property type="project" value="UniProtKB-SubCell"/>
</dbReference>
<keyword evidence="3 5" id="KW-0378">Hydrolase</keyword>
<gene>
    <name evidence="5" type="primary">xseA</name>
    <name evidence="9" type="ORF">A2626_02930</name>
</gene>
<dbReference type="GO" id="GO:0008855">
    <property type="term" value="F:exodeoxyribonuclease VII activity"/>
    <property type="evidence" value="ECO:0007669"/>
    <property type="project" value="UniProtKB-UniRule"/>
</dbReference>
<dbReference type="InterPro" id="IPR025824">
    <property type="entry name" value="OB-fold_nuc-bd_dom"/>
</dbReference>
<evidence type="ECO:0000256" key="4">
    <source>
        <dbReference type="ARBA" id="ARBA00022839"/>
    </source>
</evidence>
<sequence>MENNTLFGEAKKRENILSEENVFTVSEYIKILNESLMVFKAKIIGEASEVKIWSSGHVYFSLKDEKNGNVMNCVIWKSRYGILGVNLKDGLKIIASGRPEIYPPSGKISFIADTIELAGEGALKKEYERLKAKLESEGIFAFERKRKIPDYIQKIGIITSKQGAVLADFLNNLAKFNFKVKMIDSRVEGQLAVGDILSAIKTFRKKDIEILVIMRGGGSLEALLAFNNEILVREAANFPVPIIAAIGHDKDVPLLALAADFAVSTPTAAANLLNRPWEQAELSLERYKIDISDKYRNCLEETNGFLRQSSDIAVKFWDLISKKYKDASAKINIFFQRIKDAMANIKSGIEGDWGLVKNGFNQALIKAGWELDNDFRIARDNDPMRQLKLGYSIAMVREKIIKTVEATKVGENIDITLSDGEISSEIKNIIIKNKKNE</sequence>
<dbReference type="GO" id="GO:0009318">
    <property type="term" value="C:exodeoxyribonuclease VII complex"/>
    <property type="evidence" value="ECO:0007669"/>
    <property type="project" value="UniProtKB-UniRule"/>
</dbReference>
<dbReference type="EMBL" id="MHLZ01000025">
    <property type="protein sequence ID" value="OGZ19660.1"/>
    <property type="molecule type" value="Genomic_DNA"/>
</dbReference>
<keyword evidence="4 5" id="KW-0269">Exonuclease</keyword>
<comment type="subcellular location">
    <subcellularLocation>
        <location evidence="5 6">Cytoplasm</location>
    </subcellularLocation>
</comment>
<evidence type="ECO:0000313" key="10">
    <source>
        <dbReference type="Proteomes" id="UP000177360"/>
    </source>
</evidence>
<accession>A0A1G2E2S4</accession>
<dbReference type="PANTHER" id="PTHR30008">
    <property type="entry name" value="EXODEOXYRIBONUCLEASE 7 LARGE SUBUNIT"/>
    <property type="match status" value="1"/>
</dbReference>
<dbReference type="CDD" id="cd04489">
    <property type="entry name" value="ExoVII_LU_OBF"/>
    <property type="match status" value="1"/>
</dbReference>
<dbReference type="GO" id="GO:0006308">
    <property type="term" value="P:DNA catabolic process"/>
    <property type="evidence" value="ECO:0007669"/>
    <property type="project" value="UniProtKB-UniRule"/>
</dbReference>
<dbReference type="HAMAP" id="MF_00378">
    <property type="entry name" value="Exonuc_7_L"/>
    <property type="match status" value="1"/>
</dbReference>
<dbReference type="GO" id="GO:0003676">
    <property type="term" value="F:nucleic acid binding"/>
    <property type="evidence" value="ECO:0007669"/>
    <property type="project" value="InterPro"/>
</dbReference>
<evidence type="ECO:0000259" key="7">
    <source>
        <dbReference type="Pfam" id="PF02601"/>
    </source>
</evidence>
<comment type="function">
    <text evidence="5">Bidirectionally degrades single-stranded DNA into large acid-insoluble oligonucleotides, which are then degraded further into small acid-soluble oligonucleotides.</text>
</comment>
<comment type="caution">
    <text evidence="9">The sequence shown here is derived from an EMBL/GenBank/DDBJ whole genome shotgun (WGS) entry which is preliminary data.</text>
</comment>
<reference evidence="9 10" key="1">
    <citation type="journal article" date="2016" name="Nat. Commun.">
        <title>Thousands of microbial genomes shed light on interconnected biogeochemical processes in an aquifer system.</title>
        <authorList>
            <person name="Anantharaman K."/>
            <person name="Brown C.T."/>
            <person name="Hug L.A."/>
            <person name="Sharon I."/>
            <person name="Castelle C.J."/>
            <person name="Probst A.J."/>
            <person name="Thomas B.C."/>
            <person name="Singh A."/>
            <person name="Wilkins M.J."/>
            <person name="Karaoz U."/>
            <person name="Brodie E.L."/>
            <person name="Williams K.H."/>
            <person name="Hubbard S.S."/>
            <person name="Banfield J.F."/>
        </authorList>
    </citation>
    <scope>NUCLEOTIDE SEQUENCE [LARGE SCALE GENOMIC DNA]</scope>
</reference>
<dbReference type="Pfam" id="PF13742">
    <property type="entry name" value="tRNA_anti_2"/>
    <property type="match status" value="1"/>
</dbReference>
<dbReference type="AlphaFoldDB" id="A0A1G2E2S4"/>
<evidence type="ECO:0000256" key="5">
    <source>
        <dbReference type="HAMAP-Rule" id="MF_00378"/>
    </source>
</evidence>
<dbReference type="InterPro" id="IPR003753">
    <property type="entry name" value="Exonuc_VII_L"/>
</dbReference>
<keyword evidence="1 5" id="KW-0963">Cytoplasm</keyword>
<dbReference type="InterPro" id="IPR020579">
    <property type="entry name" value="Exonuc_VII_lsu_C"/>
</dbReference>
<dbReference type="EC" id="3.1.11.6" evidence="5"/>
<dbReference type="Proteomes" id="UP000177360">
    <property type="component" value="Unassembled WGS sequence"/>
</dbReference>
<dbReference type="Pfam" id="PF02601">
    <property type="entry name" value="Exonuc_VII_L"/>
    <property type="match status" value="1"/>
</dbReference>
<comment type="subunit">
    <text evidence="5">Heterooligomer composed of large and small subunits.</text>
</comment>
<feature type="domain" description="Exonuclease VII large subunit C-terminal" evidence="7">
    <location>
        <begin position="140"/>
        <end position="344"/>
    </location>
</feature>
<keyword evidence="2 5" id="KW-0540">Nuclease</keyword>
<evidence type="ECO:0000256" key="3">
    <source>
        <dbReference type="ARBA" id="ARBA00022801"/>
    </source>
</evidence>
<dbReference type="NCBIfam" id="TIGR00237">
    <property type="entry name" value="xseA"/>
    <property type="match status" value="1"/>
</dbReference>
<evidence type="ECO:0000259" key="8">
    <source>
        <dbReference type="Pfam" id="PF13742"/>
    </source>
</evidence>
<proteinExistence type="inferred from homology"/>
<evidence type="ECO:0000256" key="6">
    <source>
        <dbReference type="RuleBase" id="RU004355"/>
    </source>
</evidence>
<protein>
    <recommendedName>
        <fullName evidence="5">Exodeoxyribonuclease 7 large subunit</fullName>
        <ecNumber evidence="5">3.1.11.6</ecNumber>
    </recommendedName>
    <alternativeName>
        <fullName evidence="5">Exodeoxyribonuclease VII large subunit</fullName>
        <shortName evidence="5">Exonuclease VII large subunit</shortName>
    </alternativeName>
</protein>
<feature type="domain" description="OB-fold nucleic acid binding" evidence="8">
    <location>
        <begin position="23"/>
        <end position="116"/>
    </location>
</feature>
<comment type="catalytic activity">
    <reaction evidence="5 6">
        <text>Exonucleolytic cleavage in either 5'- to 3'- or 3'- to 5'-direction to yield nucleoside 5'-phosphates.</text>
        <dbReference type="EC" id="3.1.11.6"/>
    </reaction>
</comment>
<comment type="similarity">
    <text evidence="5 6">Belongs to the XseA family.</text>
</comment>